<sequence length="273" mass="30446">MSTNNAFKSDLNGIYNIIQSSMIVYPKEMIIATLRDFFSKDSYYHYSKDQFGFANTTDHTDLPPGADMPSGFGSHPELGSSPLSTRLFIGENYRYNGIYYPAVLVKSGGGKSVQISFNRNQGEVEYENITYIDGYGNQSVISSPKAFITAGAWEGQIIVDVITRSIRSRDDLIELISMCFTEITFDTLEDVGIIIKPLSYGSPSESDDRNDKLFRQSITLDIRTEWRRSIPIGNIIEAILFTANFGDVSKSSNYDAPNLTINTEVNLLDVLLG</sequence>
<dbReference type="EMBL" id="LR797252">
    <property type="protein sequence ID" value="CAB4196489.1"/>
    <property type="molecule type" value="Genomic_DNA"/>
</dbReference>
<gene>
    <name evidence="1" type="ORF">UFOVP1290_9</name>
</gene>
<name>A0A6J5RHM8_9CAUD</name>
<reference evidence="1" key="1">
    <citation type="submission" date="2020-05" db="EMBL/GenBank/DDBJ databases">
        <authorList>
            <person name="Chiriac C."/>
            <person name="Salcher M."/>
            <person name="Ghai R."/>
            <person name="Kavagutti S V."/>
        </authorList>
    </citation>
    <scope>NUCLEOTIDE SEQUENCE</scope>
</reference>
<evidence type="ECO:0000313" key="1">
    <source>
        <dbReference type="EMBL" id="CAB4196489.1"/>
    </source>
</evidence>
<accession>A0A6J5RHM8</accession>
<organism evidence="1">
    <name type="scientific">uncultured Caudovirales phage</name>
    <dbReference type="NCBI Taxonomy" id="2100421"/>
    <lineage>
        <taxon>Viruses</taxon>
        <taxon>Duplodnaviria</taxon>
        <taxon>Heunggongvirae</taxon>
        <taxon>Uroviricota</taxon>
        <taxon>Caudoviricetes</taxon>
        <taxon>Peduoviridae</taxon>
        <taxon>Maltschvirus</taxon>
        <taxon>Maltschvirus maltsch</taxon>
    </lineage>
</organism>
<protein>
    <submittedName>
        <fullName evidence="1">Uncharacterized protein</fullName>
    </submittedName>
</protein>
<proteinExistence type="predicted"/>